<sequence>MIRYFYYHVFYVGMINIMMFVPTLLIRDRFHGAVSGMLVAIAISSVMSLVTMACFERFPGLGYPEISDLYLPRWLTKVNILSAALFVWLPSGIIVLYSYAETARMFFYPDMPPLVNLILLAGAAAWASCQSTRTVQFIQEIAMVLITPLIILFLLKAITNENMNWDAIRYVAGYVRIAPSFITIAASTFLFSGYMSLVLFNRMHEEGFKFKFRWVVPLFSSLFLAVTFFVPIGFHGTVGVQEYVYLWSMTADSMALDYGFINRVLYVFLLMFTGISLLYVMNTWHTTIHFIRYTLNGYKSVEETPASRINIWFSVGIGAAAFVYMYFISTEENQRVSEVWIITRFFVEILTVFMMLYFVWRQKKSKSKNKPRAEAQSAAIGKAAE</sequence>
<keyword evidence="1" id="KW-1133">Transmembrane helix</keyword>
<evidence type="ECO:0000313" key="2">
    <source>
        <dbReference type="EMBL" id="NBC68267.1"/>
    </source>
</evidence>
<dbReference type="AlphaFoldDB" id="A0A7X5BX65"/>
<keyword evidence="1" id="KW-0812">Transmembrane</keyword>
<feature type="transmembrane region" description="Helical" evidence="1">
    <location>
        <begin position="212"/>
        <end position="240"/>
    </location>
</feature>
<dbReference type="EMBL" id="JAAAMU010000002">
    <property type="protein sequence ID" value="NBC68267.1"/>
    <property type="molecule type" value="Genomic_DNA"/>
</dbReference>
<feature type="transmembrane region" description="Helical" evidence="1">
    <location>
        <begin position="141"/>
        <end position="158"/>
    </location>
</feature>
<dbReference type="OrthoDB" id="2930450at2"/>
<proteinExistence type="predicted"/>
<feature type="transmembrane region" description="Helical" evidence="1">
    <location>
        <begin position="76"/>
        <end position="99"/>
    </location>
</feature>
<gene>
    <name evidence="2" type="ORF">GT003_04545</name>
</gene>
<evidence type="ECO:0000256" key="1">
    <source>
        <dbReference type="SAM" id="Phobius"/>
    </source>
</evidence>
<comment type="caution">
    <text evidence="2">The sequence shown here is derived from an EMBL/GenBank/DDBJ whole genome shotgun (WGS) entry which is preliminary data.</text>
</comment>
<reference evidence="2 3" key="1">
    <citation type="submission" date="2020-01" db="EMBL/GenBank/DDBJ databases">
        <title>Paenibacillus soybeanensis sp. nov. isolated from the nodules of soybean (Glycine max(L.) Merr).</title>
        <authorList>
            <person name="Wang H."/>
        </authorList>
    </citation>
    <scope>NUCLEOTIDE SEQUENCE [LARGE SCALE GENOMIC DNA]</scope>
    <source>
        <strain evidence="2 3">DSM 23054</strain>
    </source>
</reference>
<name>A0A7X5BX65_9BACL</name>
<feature type="transmembrane region" description="Helical" evidence="1">
    <location>
        <begin position="339"/>
        <end position="360"/>
    </location>
</feature>
<feature type="transmembrane region" description="Helical" evidence="1">
    <location>
        <begin position="5"/>
        <end position="26"/>
    </location>
</feature>
<feature type="transmembrane region" description="Helical" evidence="1">
    <location>
        <begin position="260"/>
        <end position="280"/>
    </location>
</feature>
<protein>
    <submittedName>
        <fullName evidence="2">Uncharacterized protein</fullName>
    </submittedName>
</protein>
<keyword evidence="3" id="KW-1185">Reference proteome</keyword>
<feature type="transmembrane region" description="Helical" evidence="1">
    <location>
        <begin position="32"/>
        <end position="55"/>
    </location>
</feature>
<organism evidence="2 3">
    <name type="scientific">Paenibacillus sacheonensis</name>
    <dbReference type="NCBI Taxonomy" id="742054"/>
    <lineage>
        <taxon>Bacteria</taxon>
        <taxon>Bacillati</taxon>
        <taxon>Bacillota</taxon>
        <taxon>Bacilli</taxon>
        <taxon>Bacillales</taxon>
        <taxon>Paenibacillaceae</taxon>
        <taxon>Paenibacillus</taxon>
    </lineage>
</organism>
<feature type="transmembrane region" description="Helical" evidence="1">
    <location>
        <begin position="309"/>
        <end position="327"/>
    </location>
</feature>
<keyword evidence="1" id="KW-0472">Membrane</keyword>
<evidence type="ECO:0000313" key="3">
    <source>
        <dbReference type="Proteomes" id="UP000558113"/>
    </source>
</evidence>
<accession>A0A7X5BX65</accession>
<feature type="transmembrane region" description="Helical" evidence="1">
    <location>
        <begin position="178"/>
        <end position="200"/>
    </location>
</feature>
<dbReference type="RefSeq" id="WP_161694901.1">
    <property type="nucleotide sequence ID" value="NZ_JAAAMU010000002.1"/>
</dbReference>
<feature type="transmembrane region" description="Helical" evidence="1">
    <location>
        <begin position="111"/>
        <end position="129"/>
    </location>
</feature>
<dbReference type="Proteomes" id="UP000558113">
    <property type="component" value="Unassembled WGS sequence"/>
</dbReference>